<evidence type="ECO:0000256" key="2">
    <source>
        <dbReference type="ARBA" id="ARBA00006661"/>
    </source>
</evidence>
<feature type="region of interest" description="Disordered" evidence="10">
    <location>
        <begin position="436"/>
        <end position="580"/>
    </location>
</feature>
<evidence type="ECO:0000256" key="10">
    <source>
        <dbReference type="SAM" id="MobiDB-lite"/>
    </source>
</evidence>
<dbReference type="GO" id="GO:0006281">
    <property type="term" value="P:DNA repair"/>
    <property type="evidence" value="ECO:0007669"/>
    <property type="project" value="UniProtKB-UniRule"/>
</dbReference>
<feature type="compositionally biased region" description="Basic and acidic residues" evidence="10">
    <location>
        <begin position="538"/>
        <end position="551"/>
    </location>
</feature>
<comment type="function">
    <text evidence="9">Regulatory subunit of the SLX1-SLX4 structure-specific endonuclease that resolves DNA secondary structures generated during DNA repair and recombination. Has endonuclease activity towards branched DNA substrates, introducing single-strand cuts in duplex DNA close to junctions with ss-DNA.</text>
</comment>
<keyword evidence="6 9" id="KW-0234">DNA repair</keyword>
<keyword evidence="12" id="KW-1185">Reference proteome</keyword>
<evidence type="ECO:0000256" key="1">
    <source>
        <dbReference type="ARBA" id="ARBA00004123"/>
    </source>
</evidence>
<feature type="compositionally biased region" description="Basic residues" evidence="10">
    <location>
        <begin position="326"/>
        <end position="339"/>
    </location>
</feature>
<keyword evidence="7 9" id="KW-0539">Nucleus</keyword>
<dbReference type="OrthoDB" id="5349119at2759"/>
<dbReference type="GO" id="GO:0006310">
    <property type="term" value="P:DNA recombination"/>
    <property type="evidence" value="ECO:0007669"/>
    <property type="project" value="UniProtKB-UniRule"/>
</dbReference>
<gene>
    <name evidence="9" type="primary">SLX4</name>
    <name evidence="11" type="ORF">BKCO1_10000115</name>
</gene>
<evidence type="ECO:0000313" key="11">
    <source>
        <dbReference type="EMBL" id="OJD36688.1"/>
    </source>
</evidence>
<keyword evidence="3 9" id="KW-0597">Phosphoprotein</keyword>
<protein>
    <recommendedName>
        <fullName evidence="8 9">Structure-specific endonuclease subunit SLX4</fullName>
    </recommendedName>
</protein>
<dbReference type="PANTHER" id="PTHR48125:SF12">
    <property type="entry name" value="AT HOOK TRANSCRIPTION FACTOR FAMILY-RELATED"/>
    <property type="match status" value="1"/>
</dbReference>
<evidence type="ECO:0000256" key="3">
    <source>
        <dbReference type="ARBA" id="ARBA00022553"/>
    </source>
</evidence>
<feature type="compositionally biased region" description="Pro residues" evidence="10">
    <location>
        <begin position="30"/>
        <end position="48"/>
    </location>
</feature>
<keyword evidence="5 9" id="KW-0233">DNA recombination</keyword>
<evidence type="ECO:0000313" key="12">
    <source>
        <dbReference type="Proteomes" id="UP000183809"/>
    </source>
</evidence>
<evidence type="ECO:0000256" key="4">
    <source>
        <dbReference type="ARBA" id="ARBA00022763"/>
    </source>
</evidence>
<feature type="compositionally biased region" description="Acidic residues" evidence="10">
    <location>
        <begin position="944"/>
        <end position="954"/>
    </location>
</feature>
<feature type="compositionally biased region" description="Polar residues" evidence="10">
    <location>
        <begin position="871"/>
        <end position="889"/>
    </location>
</feature>
<keyword evidence="11" id="KW-0540">Nuclease</keyword>
<dbReference type="EMBL" id="MNUE01000010">
    <property type="protein sequence ID" value="OJD36688.1"/>
    <property type="molecule type" value="Genomic_DNA"/>
</dbReference>
<evidence type="ECO:0000256" key="9">
    <source>
        <dbReference type="HAMAP-Rule" id="MF_03110"/>
    </source>
</evidence>
<evidence type="ECO:0000256" key="6">
    <source>
        <dbReference type="ARBA" id="ARBA00023204"/>
    </source>
</evidence>
<feature type="region of interest" description="Disordered" evidence="10">
    <location>
        <begin position="722"/>
        <end position="767"/>
    </location>
</feature>
<feature type="region of interest" description="Disordered" evidence="10">
    <location>
        <begin position="1"/>
        <end position="60"/>
    </location>
</feature>
<accession>A0A1J9R7W6</accession>
<dbReference type="InterPro" id="IPR027784">
    <property type="entry name" value="Slx4_ascomycetes"/>
</dbReference>
<name>A0A1J9R7W6_9PEZI</name>
<keyword evidence="11" id="KW-0255">Endonuclease</keyword>
<dbReference type="GO" id="GO:0006260">
    <property type="term" value="P:DNA replication"/>
    <property type="evidence" value="ECO:0007669"/>
    <property type="project" value="InterPro"/>
</dbReference>
<feature type="compositionally biased region" description="Basic residues" evidence="10">
    <location>
        <begin position="568"/>
        <end position="578"/>
    </location>
</feature>
<dbReference type="STRING" id="236234.A0A1J9R7W6"/>
<reference evidence="11 12" key="1">
    <citation type="submission" date="2016-10" db="EMBL/GenBank/DDBJ databases">
        <title>Proteomics and genomics reveal pathogen-plant mechanisms compatible with a hemibiotrophic lifestyle of Diplodia corticola.</title>
        <authorList>
            <person name="Fernandes I."/>
            <person name="De Jonge R."/>
            <person name="Van De Peer Y."/>
            <person name="Devreese B."/>
            <person name="Alves A."/>
            <person name="Esteves A.C."/>
        </authorList>
    </citation>
    <scope>NUCLEOTIDE SEQUENCE [LARGE SCALE GENOMIC DNA]</scope>
    <source>
        <strain evidence="11 12">CBS 112549</strain>
    </source>
</reference>
<comment type="subunit">
    <text evidence="9">Forms a heterodimer with SLX1.</text>
</comment>
<dbReference type="Proteomes" id="UP000183809">
    <property type="component" value="Unassembled WGS sequence"/>
</dbReference>
<comment type="subcellular location">
    <subcellularLocation>
        <location evidence="1 9">Nucleus</location>
    </subcellularLocation>
</comment>
<feature type="compositionally biased region" description="Basic and acidic residues" evidence="10">
    <location>
        <begin position="154"/>
        <end position="163"/>
    </location>
</feature>
<keyword evidence="4 9" id="KW-0227">DNA damage</keyword>
<proteinExistence type="inferred from homology"/>
<sequence length="1133" mass="122402">MPTAAREVVLLSSSPPHIPDSDIISTPPHLRNPPSPSPPPVPQSPLPSPHSSSSLPSPTVLFKRPALHGLKSGSRAAPIPDGITLGFASAGALVKERVLSLDADVGEESGVGRSKRKEAAKSTSGRTKPAKRAARKAVEEGDEAIPKKPRKSRKKDEREHVPRVVEIVEENVLPEGSGQRETTSGVEDTGVAKGNQDAAAVDSGAAEKPKGRKTRANLNNSELIRNVLGLDPIVELPQSESRRGGAVEKLRRRKANNDPAQPPASPVESGTSAKPSRHDPALDEALQDQAANPKKTAEKKPRARKTKKPDDALVEPQELAETAKAPKPRKRQTTTRKSTKTVSDHFSPDNLVDTAAPKMSLSVPVNNPPEPLDLSPALMRRRSWTPPKDTKSSPNGHDPVEPVDLCENPSEKTPVAVGSKPSFAELLDAFGYEGQRAGSEALASRTESGEAFTKRRRLEPIEKPNQPAEVSIPEPCDMPSENINKPDKAPKKKPRTITDLATAAYRPVAPAEISEPLNPPIAPTVSAFFAPQADSMPDADRPDAPEAEKPKRTGRSKNPTKKAESKPKKPTAKSKKAVKLAAEKLLSPESASLRMDRQDILFGTSSQLAREESPTFVRDLQQAIRDSEMLGSQIDNLETLHLKPAVSGSGLSLIGQRKGLWAAASRDHEDGILEQEKSANQDSERDVFVDDGMDFVPEVPEEVPSVTQHQATATCIDANEQATQESGTAELANCSTDDLPEAPSMSLGDGDDFERVPSAQPVQPSSDYIDIDEFDHDQQLSHRSLSLTWPSSHSTSHSSPNARRTALQQLGTRPNIPLLPQSISDVSSNLGKAMFATKAASRSKKAVAAAEKSPTKRPVGRPRKVAASDDGVSQDSVGETSIAPVTSPSKRPRGPKSNAAVAEKVKSPSKGPKGKARSTSTAALLATPKKQKSKKKAAAKEEWPDIDEIEDSQEETSPSPPRRTKAATAHPPLTLSLSQEERNTADAFEGPTVPVPGSTARKSTERVPHYYLEAVFPKITTVVKACRPSDNPSQPSWHEKMLLYDPIVVEDLAEWLNGQGVQVGVLLPVAESRRGRKKREEAEAEGILMEKPTSKKMQELPDWAVQRWCEENSICCMFKESPWTKGRKKRAKR</sequence>
<organism evidence="11 12">
    <name type="scientific">Diplodia corticola</name>
    <dbReference type="NCBI Taxonomy" id="236234"/>
    <lineage>
        <taxon>Eukaryota</taxon>
        <taxon>Fungi</taxon>
        <taxon>Dikarya</taxon>
        <taxon>Ascomycota</taxon>
        <taxon>Pezizomycotina</taxon>
        <taxon>Dothideomycetes</taxon>
        <taxon>Dothideomycetes incertae sedis</taxon>
        <taxon>Botryosphaeriales</taxon>
        <taxon>Botryosphaeriaceae</taxon>
        <taxon>Diplodia</taxon>
    </lineage>
</organism>
<comment type="PTM">
    <text evidence="9">Phosphorylated in response to DNA damage.</text>
</comment>
<feature type="compositionally biased region" description="Low complexity" evidence="10">
    <location>
        <begin position="918"/>
        <end position="927"/>
    </location>
</feature>
<dbReference type="GO" id="GO:0017108">
    <property type="term" value="F:5'-flap endonuclease activity"/>
    <property type="evidence" value="ECO:0007669"/>
    <property type="project" value="InterPro"/>
</dbReference>
<dbReference type="HAMAP" id="MF_03110">
    <property type="entry name" value="Endonuc_su_Slx4"/>
    <property type="match status" value="1"/>
</dbReference>
<dbReference type="PANTHER" id="PTHR48125">
    <property type="entry name" value="LP07818P1"/>
    <property type="match status" value="1"/>
</dbReference>
<comment type="caution">
    <text evidence="11">The sequence shown here is derived from an EMBL/GenBank/DDBJ whole genome shotgun (WGS) entry which is preliminary data.</text>
</comment>
<feature type="region of interest" description="Disordered" evidence="10">
    <location>
        <begin position="837"/>
        <end position="978"/>
    </location>
</feature>
<evidence type="ECO:0000256" key="8">
    <source>
        <dbReference type="ARBA" id="ARBA00029496"/>
    </source>
</evidence>
<evidence type="ECO:0000256" key="7">
    <source>
        <dbReference type="ARBA" id="ARBA00023242"/>
    </source>
</evidence>
<dbReference type="InterPro" id="IPR018574">
    <property type="entry name" value="Structure-sp_endonuc_su_Slx4"/>
</dbReference>
<dbReference type="AlphaFoldDB" id="A0A1J9R7W6"/>
<dbReference type="GO" id="GO:0033557">
    <property type="term" value="C:Slx1-Slx4 complex"/>
    <property type="evidence" value="ECO:0007669"/>
    <property type="project" value="UniProtKB-UniRule"/>
</dbReference>
<feature type="compositionally biased region" description="Low complexity" evidence="10">
    <location>
        <begin position="837"/>
        <end position="852"/>
    </location>
</feature>
<comment type="similarity">
    <text evidence="2 9">Belongs to the SLX4 family.</text>
</comment>
<evidence type="ECO:0000256" key="5">
    <source>
        <dbReference type="ARBA" id="ARBA00023172"/>
    </source>
</evidence>
<keyword evidence="11" id="KW-0378">Hydrolase</keyword>
<feature type="region of interest" description="Disordered" evidence="10">
    <location>
        <begin position="102"/>
        <end position="418"/>
    </location>
</feature>
<feature type="compositionally biased region" description="Basic and acidic residues" evidence="10">
    <location>
        <begin position="240"/>
        <end position="249"/>
    </location>
</feature>
<feature type="compositionally biased region" description="Low complexity" evidence="10">
    <location>
        <begin position="49"/>
        <end position="58"/>
    </location>
</feature>
<dbReference type="Pfam" id="PF09494">
    <property type="entry name" value="Slx4"/>
    <property type="match status" value="1"/>
</dbReference>